<accession>A0A9D1SIQ2</accession>
<comment type="caution">
    <text evidence="4">The sequence shown here is derived from an EMBL/GenBank/DDBJ whole genome shotgun (WGS) entry which is preliminary data.</text>
</comment>
<sequence length="341" mass="40063">MKLISFVVPCYNSQAYMKTCIESLLVGGEDVEIIIVNDGSTDVTLKIAKTYRANFPTIVKVIDKPNGGHGSGINAGLKEAEGLYFKVVDSDDWLDGNALKMLIATIKAHHSEGRLPDLYITNFVYDKPSVNDTFVSHYRTKMPVGRFFTWKEVKKFRYSKMLLMHALLYKRENLVNSGTVLPEHTFYVDNLFAYKPLPFMKTLYYLDVDLYHYFIGRADQSVNVKNMVNRYTQQQRVMLCMTDAYTWDKIKAMPKGLRRYMWHNLEVIMVNTVFFTCAAYSKERVQDIKEMWHHIKLNDATLYRKLRYFSYVSLAYLLPWKLRGKFMMHWYMYFVKKIKLG</sequence>
<evidence type="ECO:0000259" key="3">
    <source>
        <dbReference type="Pfam" id="PF00535"/>
    </source>
</evidence>
<reference evidence="4" key="2">
    <citation type="journal article" date="2021" name="PeerJ">
        <title>Extensive microbial diversity within the chicken gut microbiome revealed by metagenomics and culture.</title>
        <authorList>
            <person name="Gilroy R."/>
            <person name="Ravi A."/>
            <person name="Getino M."/>
            <person name="Pursley I."/>
            <person name="Horton D.L."/>
            <person name="Alikhan N.F."/>
            <person name="Baker D."/>
            <person name="Gharbi K."/>
            <person name="Hall N."/>
            <person name="Watson M."/>
            <person name="Adriaenssens E.M."/>
            <person name="Foster-Nyarko E."/>
            <person name="Jarju S."/>
            <person name="Secka A."/>
            <person name="Antonio M."/>
            <person name="Oren A."/>
            <person name="Chaudhuri R.R."/>
            <person name="La Ragione R."/>
            <person name="Hildebrand F."/>
            <person name="Pallen M.J."/>
        </authorList>
    </citation>
    <scope>NUCLEOTIDE SEQUENCE</scope>
    <source>
        <strain evidence="4">CHK195-12923</strain>
    </source>
</reference>
<dbReference type="Pfam" id="PF00535">
    <property type="entry name" value="Glycos_transf_2"/>
    <property type="match status" value="1"/>
</dbReference>
<proteinExistence type="predicted"/>
<dbReference type="CDD" id="cd00761">
    <property type="entry name" value="Glyco_tranf_GTA_type"/>
    <property type="match status" value="1"/>
</dbReference>
<dbReference type="GO" id="GO:0016757">
    <property type="term" value="F:glycosyltransferase activity"/>
    <property type="evidence" value="ECO:0007669"/>
    <property type="project" value="UniProtKB-KW"/>
</dbReference>
<dbReference type="PANTHER" id="PTHR22916:SF51">
    <property type="entry name" value="GLYCOSYLTRANSFERASE EPSH-RELATED"/>
    <property type="match status" value="1"/>
</dbReference>
<reference evidence="4" key="1">
    <citation type="submission" date="2020-10" db="EMBL/GenBank/DDBJ databases">
        <authorList>
            <person name="Gilroy R."/>
        </authorList>
    </citation>
    <scope>NUCLEOTIDE SEQUENCE</scope>
    <source>
        <strain evidence="4">CHK195-12923</strain>
    </source>
</reference>
<dbReference type="Proteomes" id="UP000824110">
    <property type="component" value="Unassembled WGS sequence"/>
</dbReference>
<evidence type="ECO:0000256" key="1">
    <source>
        <dbReference type="ARBA" id="ARBA00022676"/>
    </source>
</evidence>
<evidence type="ECO:0000256" key="2">
    <source>
        <dbReference type="ARBA" id="ARBA00022679"/>
    </source>
</evidence>
<dbReference type="AlphaFoldDB" id="A0A9D1SIQ2"/>
<keyword evidence="1" id="KW-0328">Glycosyltransferase</keyword>
<dbReference type="EMBL" id="DVNE01000021">
    <property type="protein sequence ID" value="HIU61430.1"/>
    <property type="molecule type" value="Genomic_DNA"/>
</dbReference>
<dbReference type="SUPFAM" id="SSF53448">
    <property type="entry name" value="Nucleotide-diphospho-sugar transferases"/>
    <property type="match status" value="1"/>
</dbReference>
<keyword evidence="2" id="KW-0808">Transferase</keyword>
<evidence type="ECO:0000313" key="5">
    <source>
        <dbReference type="Proteomes" id="UP000824110"/>
    </source>
</evidence>
<organism evidence="4 5">
    <name type="scientific">Candidatus Coproplasma excrementigallinarum</name>
    <dbReference type="NCBI Taxonomy" id="2840747"/>
    <lineage>
        <taxon>Bacteria</taxon>
        <taxon>Bacillati</taxon>
        <taxon>Bacillota</taxon>
        <taxon>Clostridia</taxon>
        <taxon>Eubacteriales</taxon>
        <taxon>Candidatus Coproplasma</taxon>
    </lineage>
</organism>
<feature type="domain" description="Glycosyltransferase 2-like" evidence="3">
    <location>
        <begin position="5"/>
        <end position="134"/>
    </location>
</feature>
<protein>
    <submittedName>
        <fullName evidence="4">Glycosyltransferase family 2 protein</fullName>
    </submittedName>
</protein>
<name>A0A9D1SIQ2_9FIRM</name>
<evidence type="ECO:0000313" key="4">
    <source>
        <dbReference type="EMBL" id="HIU61430.1"/>
    </source>
</evidence>
<dbReference type="Gene3D" id="3.90.550.10">
    <property type="entry name" value="Spore Coat Polysaccharide Biosynthesis Protein SpsA, Chain A"/>
    <property type="match status" value="1"/>
</dbReference>
<dbReference type="InterPro" id="IPR001173">
    <property type="entry name" value="Glyco_trans_2-like"/>
</dbReference>
<dbReference type="InterPro" id="IPR029044">
    <property type="entry name" value="Nucleotide-diphossugar_trans"/>
</dbReference>
<gene>
    <name evidence="4" type="ORF">IAB69_02140</name>
</gene>
<dbReference type="PANTHER" id="PTHR22916">
    <property type="entry name" value="GLYCOSYLTRANSFERASE"/>
    <property type="match status" value="1"/>
</dbReference>